<dbReference type="PANTHER" id="PTHR13696:SF52">
    <property type="entry name" value="PARA FAMILY PROTEIN CT_582"/>
    <property type="match status" value="1"/>
</dbReference>
<protein>
    <submittedName>
        <fullName evidence="2">Chromosome (Plasmid) partitioning protein ParA</fullName>
    </submittedName>
</protein>
<evidence type="ECO:0000259" key="1">
    <source>
        <dbReference type="Pfam" id="PF13614"/>
    </source>
</evidence>
<dbReference type="InterPro" id="IPR050678">
    <property type="entry name" value="DNA_Partitioning_ATPase"/>
</dbReference>
<dbReference type="InterPro" id="IPR025669">
    <property type="entry name" value="AAA_dom"/>
</dbReference>
<organism evidence="2">
    <name type="scientific">hydrothermal vent metagenome</name>
    <dbReference type="NCBI Taxonomy" id="652676"/>
    <lineage>
        <taxon>unclassified sequences</taxon>
        <taxon>metagenomes</taxon>
        <taxon>ecological metagenomes</taxon>
    </lineage>
</organism>
<gene>
    <name evidence="2" type="ORF">MNB_ARC-1_514</name>
</gene>
<feature type="domain" description="AAA" evidence="1">
    <location>
        <begin position="3"/>
        <end position="181"/>
    </location>
</feature>
<dbReference type="SUPFAM" id="SSF52540">
    <property type="entry name" value="P-loop containing nucleoside triphosphate hydrolases"/>
    <property type="match status" value="1"/>
</dbReference>
<accession>A0A3B1E0P4</accession>
<dbReference type="Pfam" id="PF13614">
    <property type="entry name" value="AAA_31"/>
    <property type="match status" value="1"/>
</dbReference>
<dbReference type="PANTHER" id="PTHR13696">
    <property type="entry name" value="P-LOOP CONTAINING NUCLEOSIDE TRIPHOSPHATE HYDROLASE"/>
    <property type="match status" value="1"/>
</dbReference>
<dbReference type="FunFam" id="3.40.50.300:FF:000285">
    <property type="entry name" value="Sporulation initiation inhibitor Soj"/>
    <property type="match status" value="1"/>
</dbReference>
<reference evidence="2" key="1">
    <citation type="submission" date="2018-10" db="EMBL/GenBank/DDBJ databases">
        <authorList>
            <person name="Aoki K."/>
        </authorList>
    </citation>
    <scope>NUCLEOTIDE SEQUENCE</scope>
</reference>
<dbReference type="PRINTS" id="PR00091">
    <property type="entry name" value="NITROGNASEII"/>
</dbReference>
<dbReference type="Gene3D" id="3.40.50.300">
    <property type="entry name" value="P-loop containing nucleotide triphosphate hydrolases"/>
    <property type="match status" value="1"/>
</dbReference>
<name>A0A3B1E0P4_9ZZZZ</name>
<proteinExistence type="predicted"/>
<dbReference type="AlphaFoldDB" id="A0A3B1E0P4"/>
<dbReference type="InterPro" id="IPR027417">
    <property type="entry name" value="P-loop_NTPase"/>
</dbReference>
<dbReference type="CDD" id="cd02042">
    <property type="entry name" value="ParAB_family"/>
    <property type="match status" value="1"/>
</dbReference>
<dbReference type="EMBL" id="UOYO01000014">
    <property type="protein sequence ID" value="VAY86568.1"/>
    <property type="molecule type" value="Genomic_DNA"/>
</dbReference>
<evidence type="ECO:0000313" key="2">
    <source>
        <dbReference type="EMBL" id="VAY86568.1"/>
    </source>
</evidence>
<sequence length="274" mass="30083">MSEIITIANQKGGVGKTTTAVNLSAELAHLGKNVLLIDADPQANSTSSFGIAKNSYSVNIYHVLIGAETVSDVVINTEIKKLDIIPSNISLVGIEKEFYSKGSGQKREMLLKNALKEVEDKYDYIIIDSPPTIGSITINSLCASSSVLIPIQCEFFALEGLAQLLNTVKIVRQNFNSSLTIKGFLPTMFNSQNNLSKQVYKDLQLHFKKHLFDKKNAHLSVNDMRHIVIPRTVKLAEAPSFGKPISLYDAKSNGAIAYRELAENITSRSIRNAV</sequence>